<proteinExistence type="predicted"/>
<reference evidence="8" key="1">
    <citation type="submission" date="2017-09" db="EMBL/GenBank/DDBJ databases">
        <title>Depth-based differentiation of microbial function through sediment-hosted aquifers and enrichment of novel symbionts in the deep terrestrial subsurface.</title>
        <authorList>
            <person name="Probst A.J."/>
            <person name="Ladd B."/>
            <person name="Jarett J.K."/>
            <person name="Geller-Mcgrath D.E."/>
            <person name="Sieber C.M.K."/>
            <person name="Emerson J.B."/>
            <person name="Anantharaman K."/>
            <person name="Thomas B.C."/>
            <person name="Malmstrom R."/>
            <person name="Stieglmeier M."/>
            <person name="Klingl A."/>
            <person name="Woyke T."/>
            <person name="Ryan C.M."/>
            <person name="Banfield J.F."/>
        </authorList>
    </citation>
    <scope>NUCLEOTIDE SEQUENCE [LARGE SCALE GENOMIC DNA]</scope>
</reference>
<evidence type="ECO:0000256" key="2">
    <source>
        <dbReference type="ARBA" id="ARBA00022481"/>
    </source>
</evidence>
<evidence type="ECO:0000256" key="3">
    <source>
        <dbReference type="ARBA" id="ARBA00022692"/>
    </source>
</evidence>
<dbReference type="InterPro" id="IPR045584">
    <property type="entry name" value="Pilin-like"/>
</dbReference>
<organism evidence="7 8">
    <name type="scientific">Candidatus Roizmanbacteria bacterium CG_4_9_14_0_2_um_filter_35_15</name>
    <dbReference type="NCBI Taxonomy" id="1974836"/>
    <lineage>
        <taxon>Bacteria</taxon>
        <taxon>Candidatus Roizmaniibacteriota</taxon>
    </lineage>
</organism>
<evidence type="ECO:0000256" key="1">
    <source>
        <dbReference type="ARBA" id="ARBA00004167"/>
    </source>
</evidence>
<evidence type="ECO:0008006" key="9">
    <source>
        <dbReference type="Google" id="ProtNLM"/>
    </source>
</evidence>
<evidence type="ECO:0000313" key="7">
    <source>
        <dbReference type="EMBL" id="PJC33484.1"/>
    </source>
</evidence>
<gene>
    <name evidence="7" type="ORF">CO048_03050</name>
</gene>
<dbReference type="InterPro" id="IPR012902">
    <property type="entry name" value="N_methyl_site"/>
</dbReference>
<dbReference type="PANTHER" id="PTHR30093:SF44">
    <property type="entry name" value="TYPE II SECRETION SYSTEM CORE PROTEIN G"/>
    <property type="match status" value="1"/>
</dbReference>
<comment type="caution">
    <text evidence="7">The sequence shown here is derived from an EMBL/GenBank/DDBJ whole genome shotgun (WGS) entry which is preliminary data.</text>
</comment>
<accession>A0A2M8F2F6</accession>
<dbReference type="Proteomes" id="UP000230580">
    <property type="component" value="Unassembled WGS sequence"/>
</dbReference>
<dbReference type="SUPFAM" id="SSF54523">
    <property type="entry name" value="Pili subunits"/>
    <property type="match status" value="1"/>
</dbReference>
<sequence>MKISNFKFQIKKSFTLLEMLVVIGIIAILVSLGTSSYSTAQKKARDARRKGDLKSFQNAMEQCYSVNSYSYPTITGNGTTSISEDCPSADSPDLTITDPTTKTYTVSTSDTDYSVSITLEDGNTFTISQLQ</sequence>
<keyword evidence="2" id="KW-0488">Methylation</keyword>
<keyword evidence="5 6" id="KW-0472">Membrane</keyword>
<dbReference type="PANTHER" id="PTHR30093">
    <property type="entry name" value="GENERAL SECRETION PATHWAY PROTEIN G"/>
    <property type="match status" value="1"/>
</dbReference>
<comment type="subcellular location">
    <subcellularLocation>
        <location evidence="1">Membrane</location>
        <topology evidence="1">Single-pass membrane protein</topology>
    </subcellularLocation>
</comment>
<evidence type="ECO:0000256" key="6">
    <source>
        <dbReference type="SAM" id="Phobius"/>
    </source>
</evidence>
<evidence type="ECO:0000256" key="4">
    <source>
        <dbReference type="ARBA" id="ARBA00022989"/>
    </source>
</evidence>
<evidence type="ECO:0000313" key="8">
    <source>
        <dbReference type="Proteomes" id="UP000230580"/>
    </source>
</evidence>
<keyword evidence="4 6" id="KW-1133">Transmembrane helix</keyword>
<protein>
    <recommendedName>
        <fullName evidence="9">Type II secretion system protein GspG C-terminal domain-containing protein</fullName>
    </recommendedName>
</protein>
<dbReference type="AlphaFoldDB" id="A0A2M8F2F6"/>
<dbReference type="NCBIfam" id="TIGR02532">
    <property type="entry name" value="IV_pilin_GFxxxE"/>
    <property type="match status" value="1"/>
</dbReference>
<feature type="transmembrane region" description="Helical" evidence="6">
    <location>
        <begin position="20"/>
        <end position="40"/>
    </location>
</feature>
<evidence type="ECO:0000256" key="5">
    <source>
        <dbReference type="ARBA" id="ARBA00023136"/>
    </source>
</evidence>
<name>A0A2M8F2F6_9BACT</name>
<dbReference type="GO" id="GO:0016020">
    <property type="term" value="C:membrane"/>
    <property type="evidence" value="ECO:0007669"/>
    <property type="project" value="UniProtKB-SubCell"/>
</dbReference>
<dbReference type="Gene3D" id="3.30.700.10">
    <property type="entry name" value="Glycoprotein, Type 4 Pilin"/>
    <property type="match status" value="1"/>
</dbReference>
<keyword evidence="3 6" id="KW-0812">Transmembrane</keyword>
<dbReference type="EMBL" id="PFRZ01000040">
    <property type="protein sequence ID" value="PJC33484.1"/>
    <property type="molecule type" value="Genomic_DNA"/>
</dbReference>
<dbReference type="Pfam" id="PF07963">
    <property type="entry name" value="N_methyl"/>
    <property type="match status" value="1"/>
</dbReference>